<protein>
    <submittedName>
        <fullName evidence="1">Uncharacterized protein</fullName>
    </submittedName>
</protein>
<organism evidence="1">
    <name type="scientific">Timspurckia oligopyrenoides</name>
    <dbReference type="NCBI Taxonomy" id="708627"/>
    <lineage>
        <taxon>Eukaryota</taxon>
        <taxon>Rhodophyta</taxon>
        <taxon>Bangiophyceae</taxon>
        <taxon>Porphyridiales</taxon>
        <taxon>Porphyridiaceae</taxon>
        <taxon>Timspurckia</taxon>
    </lineage>
</organism>
<dbReference type="Gene3D" id="3.30.450.30">
    <property type="entry name" value="Dynein light chain 2a, cytoplasmic"/>
    <property type="match status" value="1"/>
</dbReference>
<name>A0A7S0ZHG8_9RHOD</name>
<reference evidence="1" key="1">
    <citation type="submission" date="2021-01" db="EMBL/GenBank/DDBJ databases">
        <authorList>
            <person name="Corre E."/>
            <person name="Pelletier E."/>
            <person name="Niang G."/>
            <person name="Scheremetjew M."/>
            <person name="Finn R."/>
            <person name="Kale V."/>
            <person name="Holt S."/>
            <person name="Cochrane G."/>
            <person name="Meng A."/>
            <person name="Brown T."/>
            <person name="Cohen L."/>
        </authorList>
    </citation>
    <scope>NUCLEOTIDE SEQUENCE</scope>
    <source>
        <strain evidence="1">CCMP3278</strain>
    </source>
</reference>
<gene>
    <name evidence="1" type="ORF">TOLI1172_LOCUS6360</name>
</gene>
<evidence type="ECO:0000313" key="1">
    <source>
        <dbReference type="EMBL" id="CAD8821964.1"/>
    </source>
</evidence>
<dbReference type="AlphaFoldDB" id="A0A7S0ZHG8"/>
<sequence length="136" mass="14871">MSAFLYASMGVEDEISSGLDVALTRVGNIRALVIVDSLQGILRFQHTVQQDNTVSSFVPESLNSSLLAAIVEQCGKFRLGKCVHLFARYSNCAMTLFSSTPYSISVLISDPDVSVKHVLQLESLCKQLALELEDTE</sequence>
<dbReference type="EMBL" id="HBFP01008863">
    <property type="protein sequence ID" value="CAD8821964.1"/>
    <property type="molecule type" value="Transcribed_RNA"/>
</dbReference>
<accession>A0A7S0ZHG8</accession>
<proteinExistence type="predicted"/>